<dbReference type="EMBL" id="BARV01004343">
    <property type="protein sequence ID" value="GAI17398.1"/>
    <property type="molecule type" value="Genomic_DNA"/>
</dbReference>
<sequence length="96" mass="11024">LIKDLEKTHVVKDLNRVAILLRSVAGDGPRYFAALNEAGINYYAPRARAYFERDEVKTLIGALLYITDFLKQEGTFNEYLESYYEDCLDAVKRVKA</sequence>
<reference evidence="1" key="1">
    <citation type="journal article" date="2014" name="Front. Microbiol.">
        <title>High frequency of phylogenetically diverse reductive dehalogenase-homologous genes in deep subseafloor sedimentary metagenomes.</title>
        <authorList>
            <person name="Kawai M."/>
            <person name="Futagami T."/>
            <person name="Toyoda A."/>
            <person name="Takaki Y."/>
            <person name="Nishi S."/>
            <person name="Hori S."/>
            <person name="Arai W."/>
            <person name="Tsubouchi T."/>
            <person name="Morono Y."/>
            <person name="Uchiyama I."/>
            <person name="Ito T."/>
            <person name="Fujiyama A."/>
            <person name="Inagaki F."/>
            <person name="Takami H."/>
        </authorList>
    </citation>
    <scope>NUCLEOTIDE SEQUENCE</scope>
    <source>
        <strain evidence="1">Expedition CK06-06</strain>
    </source>
</reference>
<name>X1LE66_9ZZZZ</name>
<feature type="non-terminal residue" evidence="1">
    <location>
        <position position="1"/>
    </location>
</feature>
<dbReference type="AlphaFoldDB" id="X1LE66"/>
<organism evidence="1">
    <name type="scientific">marine sediment metagenome</name>
    <dbReference type="NCBI Taxonomy" id="412755"/>
    <lineage>
        <taxon>unclassified sequences</taxon>
        <taxon>metagenomes</taxon>
        <taxon>ecological metagenomes</taxon>
    </lineage>
</organism>
<evidence type="ECO:0008006" key="2">
    <source>
        <dbReference type="Google" id="ProtNLM"/>
    </source>
</evidence>
<accession>X1LE66</accession>
<evidence type="ECO:0000313" key="1">
    <source>
        <dbReference type="EMBL" id="GAI17398.1"/>
    </source>
</evidence>
<gene>
    <name evidence="1" type="ORF">S06H3_09718</name>
</gene>
<protein>
    <recommendedName>
        <fullName evidence="2">DNA helicase</fullName>
    </recommendedName>
</protein>
<comment type="caution">
    <text evidence="1">The sequence shown here is derived from an EMBL/GenBank/DDBJ whole genome shotgun (WGS) entry which is preliminary data.</text>
</comment>
<proteinExistence type="predicted"/>